<dbReference type="SUPFAM" id="SSF64005">
    <property type="entry name" value="Undecaprenyl diphosphate synthase"/>
    <property type="match status" value="1"/>
</dbReference>
<dbReference type="CDD" id="cd00475">
    <property type="entry name" value="Cis_IPPS"/>
    <property type="match status" value="1"/>
</dbReference>
<feature type="binding site" evidence="2">
    <location>
        <position position="43"/>
    </location>
    <ligand>
        <name>substrate</name>
    </ligand>
</feature>
<sequence>MTGERGVADDQDGPGRRVRRVAIITDGNGRWAQQRGLDVTEGHRAGAENVKARLRDAVELGIEQLAIYAFSTENWGRSEGEVLGLMELFREYIAAETPELHEEGVRMRFIGRRSEPIPTDIVEQMEWAERLTAGNDRITFFIPFNYGGRAEIVDAARSFTGTTEEEFRQHLYAPELEDPDLVIRTSGEQRLSNYLLWQTAYSEFVFRDELWPDFDRAAFEDSLAVFGARQRRFGGRSA</sequence>
<feature type="binding site" evidence="2">
    <location>
        <begin position="27"/>
        <end position="30"/>
    </location>
    <ligand>
        <name>substrate</name>
    </ligand>
</feature>
<dbReference type="PANTHER" id="PTHR10291:SF0">
    <property type="entry name" value="DEHYDRODOLICHYL DIPHOSPHATE SYNTHASE 2"/>
    <property type="match status" value="1"/>
</dbReference>
<dbReference type="InterPro" id="IPR036424">
    <property type="entry name" value="UPP_synth-like_sf"/>
</dbReference>
<dbReference type="Proteomes" id="UP000585272">
    <property type="component" value="Unassembled WGS sequence"/>
</dbReference>
<dbReference type="GO" id="GO:0000287">
    <property type="term" value="F:magnesium ion binding"/>
    <property type="evidence" value="ECO:0007669"/>
    <property type="project" value="UniProtKB-UniRule"/>
</dbReference>
<evidence type="ECO:0000256" key="1">
    <source>
        <dbReference type="ARBA" id="ARBA00022679"/>
    </source>
</evidence>
<comment type="caution">
    <text evidence="2">Lacks conserved residue(s) required for the propagation of feature annotation.</text>
</comment>
<feature type="active site" evidence="2">
    <location>
        <position position="26"/>
    </location>
</feature>
<dbReference type="RefSeq" id="WP_343075606.1">
    <property type="nucleotide sequence ID" value="NZ_JACHNU010000004.1"/>
</dbReference>
<dbReference type="AlphaFoldDB" id="A0A840IH38"/>
<evidence type="ECO:0000256" key="2">
    <source>
        <dbReference type="HAMAP-Rule" id="MF_01139"/>
    </source>
</evidence>
<organism evidence="3 4">
    <name type="scientific">Conexibacter arvalis</name>
    <dbReference type="NCBI Taxonomy" id="912552"/>
    <lineage>
        <taxon>Bacteria</taxon>
        <taxon>Bacillati</taxon>
        <taxon>Actinomycetota</taxon>
        <taxon>Thermoleophilia</taxon>
        <taxon>Solirubrobacterales</taxon>
        <taxon>Conexibacteraceae</taxon>
        <taxon>Conexibacter</taxon>
    </lineage>
</organism>
<comment type="subunit">
    <text evidence="2">Homodimer.</text>
</comment>
<dbReference type="HAMAP" id="MF_01139">
    <property type="entry name" value="ISPT"/>
    <property type="match status" value="1"/>
</dbReference>
<keyword evidence="2" id="KW-0460">Magnesium</keyword>
<dbReference type="GO" id="GO:0005829">
    <property type="term" value="C:cytosol"/>
    <property type="evidence" value="ECO:0007669"/>
    <property type="project" value="TreeGrafter"/>
</dbReference>
<dbReference type="PROSITE" id="PS01066">
    <property type="entry name" value="UPP_SYNTHASE"/>
    <property type="match status" value="1"/>
</dbReference>
<dbReference type="InterPro" id="IPR001441">
    <property type="entry name" value="UPP_synth-like"/>
</dbReference>
<dbReference type="PANTHER" id="PTHR10291">
    <property type="entry name" value="DEHYDRODOLICHYL DIPHOSPHATE SYNTHASE FAMILY MEMBER"/>
    <property type="match status" value="1"/>
</dbReference>
<protein>
    <recommendedName>
        <fullName evidence="2">Isoprenyl transferase</fullName>
        <ecNumber evidence="2">2.5.1.-</ecNumber>
    </recommendedName>
</protein>
<keyword evidence="2" id="KW-0479">Metal-binding</keyword>
<feature type="binding site" evidence="2">
    <location>
        <position position="75"/>
    </location>
    <ligand>
        <name>substrate</name>
    </ligand>
</feature>
<dbReference type="GO" id="GO:0030145">
    <property type="term" value="F:manganese ion binding"/>
    <property type="evidence" value="ECO:0007669"/>
    <property type="project" value="TreeGrafter"/>
</dbReference>
<feature type="binding site" evidence="2">
    <location>
        <position position="77"/>
    </location>
    <ligand>
        <name>substrate</name>
    </ligand>
</feature>
<dbReference type="NCBIfam" id="TIGR00055">
    <property type="entry name" value="uppS"/>
    <property type="match status" value="1"/>
</dbReference>
<feature type="binding site" evidence="2">
    <location>
        <position position="184"/>
    </location>
    <ligand>
        <name>substrate</name>
    </ligand>
</feature>
<feature type="binding site" evidence="2">
    <location>
        <position position="26"/>
    </location>
    <ligand>
        <name>Mg(2+)</name>
        <dbReference type="ChEBI" id="CHEBI:18420"/>
    </ligand>
</feature>
<keyword evidence="1 2" id="KW-0808">Transferase</keyword>
<name>A0A840IH38_9ACTN</name>
<feature type="binding site" evidence="2">
    <location>
        <position position="31"/>
    </location>
    <ligand>
        <name>substrate</name>
    </ligand>
</feature>
<dbReference type="Pfam" id="PF01255">
    <property type="entry name" value="Prenyltransf"/>
    <property type="match status" value="1"/>
</dbReference>
<dbReference type="InterPro" id="IPR018520">
    <property type="entry name" value="UPP_synth-like_CS"/>
</dbReference>
<comment type="cofactor">
    <cofactor evidence="2">
        <name>Mg(2+)</name>
        <dbReference type="ChEBI" id="CHEBI:18420"/>
    </cofactor>
    <text evidence="2">Binds 2 magnesium ions per subunit.</text>
</comment>
<feature type="binding site" evidence="2">
    <location>
        <begin position="190"/>
        <end position="192"/>
    </location>
    <ligand>
        <name>substrate</name>
    </ligand>
</feature>
<dbReference type="GO" id="GO:0033850">
    <property type="term" value="F:Z-farnesyl diphosphate synthase activity"/>
    <property type="evidence" value="ECO:0007669"/>
    <property type="project" value="TreeGrafter"/>
</dbReference>
<comment type="similarity">
    <text evidence="2">Belongs to the UPP synthase family.</text>
</comment>
<comment type="function">
    <text evidence="2">Catalyzes the condensation of isopentenyl diphosphate (IPP) with allylic pyrophosphates generating different type of terpenoids.</text>
</comment>
<evidence type="ECO:0000313" key="3">
    <source>
        <dbReference type="EMBL" id="MBB4663645.1"/>
    </source>
</evidence>
<feature type="binding site" evidence="2">
    <location>
        <begin position="71"/>
        <end position="73"/>
    </location>
    <ligand>
        <name>substrate</name>
    </ligand>
</feature>
<evidence type="ECO:0000313" key="4">
    <source>
        <dbReference type="Proteomes" id="UP000585272"/>
    </source>
</evidence>
<comment type="caution">
    <text evidence="3">The sequence shown here is derived from an EMBL/GenBank/DDBJ whole genome shotgun (WGS) entry which is preliminary data.</text>
</comment>
<dbReference type="GO" id="GO:0005886">
    <property type="term" value="C:plasma membrane"/>
    <property type="evidence" value="ECO:0007669"/>
    <property type="project" value="TreeGrafter"/>
</dbReference>
<accession>A0A840IH38</accession>
<dbReference type="GO" id="GO:0008834">
    <property type="term" value="F:ditrans,polycis-undecaprenyl-diphosphate synthase [(2E,6E)-farnesyl-diphosphate specific] activity"/>
    <property type="evidence" value="ECO:0007669"/>
    <property type="project" value="TreeGrafter"/>
</dbReference>
<proteinExistence type="inferred from homology"/>
<feature type="binding site" evidence="2">
    <location>
        <position position="203"/>
    </location>
    <ligand>
        <name>Mg(2+)</name>
        <dbReference type="ChEBI" id="CHEBI:18420"/>
    </ligand>
</feature>
<dbReference type="GO" id="GO:0016094">
    <property type="term" value="P:polyprenol biosynthetic process"/>
    <property type="evidence" value="ECO:0007669"/>
    <property type="project" value="TreeGrafter"/>
</dbReference>
<dbReference type="EMBL" id="JACHNU010000004">
    <property type="protein sequence ID" value="MBB4663645.1"/>
    <property type="molecule type" value="Genomic_DNA"/>
</dbReference>
<dbReference type="EC" id="2.5.1.-" evidence="2"/>
<keyword evidence="4" id="KW-1185">Reference proteome</keyword>
<reference evidence="3 4" key="1">
    <citation type="submission" date="2020-08" db="EMBL/GenBank/DDBJ databases">
        <title>Genomic Encyclopedia of Archaeal and Bacterial Type Strains, Phase II (KMG-II): from individual species to whole genera.</title>
        <authorList>
            <person name="Goeker M."/>
        </authorList>
    </citation>
    <scope>NUCLEOTIDE SEQUENCE [LARGE SCALE GENOMIC DNA]</scope>
    <source>
        <strain evidence="3 4">DSM 23288</strain>
    </source>
</reference>
<feature type="active site" description="Proton acceptor" evidence="2">
    <location>
        <position position="74"/>
    </location>
</feature>
<gene>
    <name evidence="3" type="ORF">BDZ31_003240</name>
</gene>
<dbReference type="Gene3D" id="3.40.1180.10">
    <property type="entry name" value="Decaprenyl diphosphate synthase-like"/>
    <property type="match status" value="1"/>
</dbReference>